<dbReference type="Pfam" id="PF19440">
    <property type="entry name" value="TTC7_N"/>
    <property type="match status" value="1"/>
</dbReference>
<evidence type="ECO:0000313" key="5">
    <source>
        <dbReference type="EMBL" id="OAF72087.1"/>
    </source>
</evidence>
<evidence type="ECO:0000256" key="1">
    <source>
        <dbReference type="ARBA" id="ARBA00002550"/>
    </source>
</evidence>
<sequence length="807" mass="93870">MTLYEQLSNKCKKFVSEIEIYRNQSNWLKTYELALEYGKKKYDLQNYAKLVSVESMIERYIQDDRSNKHSNENTQNWIDQLENIKKLPDLIKNGILDTNILLSKLFWYINQKSKSTSIYNNDIFNSNYSDFTPRNRKLLAESHAIQALILERNLTRVDSLPLKNCYKSCMCILMESINDGWNLDFILESVSFVSTYVLLNIDESNLLNDSIIKSRKMSSLLCSLVNYTSIYKATLEHLAKTLLFQITNNSYQNITLDLSQKSEITQNKKSATPLPIRSKIYIPHNRVEELYNVVLVLHNMITQDIVLIQDEKFEEIRSATLDRAISVSCLMALFMTFNSMIPLFQFFFSKIYAISSDVVFSNRLMVLSRISDGRFKEALQMYHSNPPNYSQDIIMLRLMVIACFRLQQYEDAFDILKEMKCFISRFSIINKKNIEIGHYIYLSAIGYVLLARCCKESSSKRIFYETSLKFLKRLTKEFPLIVDGHFYSSLVYGELGNVQSAFKHIQIFVQYKPMHSSGLHLMALLLTALHQYKKAFNTISFACTQHPSSLSLSEAKCNLFKFVSTERVKVLHEYLDFLKKQILLGEMSTLDSDLKNSEIESQVDGSVRKNTINTLNQHQKFKLMKNIKINISKTNTKQVETLDIINTAQTLMEHDIVCLDNDCNIEETSLIRKYNNLHFEENETENSLNNAPNWKCINLLGLHAISRQKYDEAIKYIDRALAIYPRSATTLYNMANLLSELSPDFNENTESYLIDAIAIEPYNAKYWEMLGDASNENSLKKSEYYLMSAKCYYKNPIQPYSRVIIFY</sequence>
<comment type="similarity">
    <text evidence="2">Belongs to the YPP1 family.</text>
</comment>
<evidence type="ECO:0000313" key="6">
    <source>
        <dbReference type="Proteomes" id="UP000078046"/>
    </source>
</evidence>
<dbReference type="SUPFAM" id="SSF48452">
    <property type="entry name" value="TPR-like"/>
    <property type="match status" value="1"/>
</dbReference>
<protein>
    <recommendedName>
        <fullName evidence="4">Tetratricopeptide repeat protein 7 N-terminal domain-containing protein</fullName>
    </recommendedName>
</protein>
<dbReference type="OrthoDB" id="29013at2759"/>
<comment type="caution">
    <text evidence="5">The sequence shown here is derived from an EMBL/GenBank/DDBJ whole genome shotgun (WGS) entry which is preliminary data.</text>
</comment>
<evidence type="ECO:0000256" key="3">
    <source>
        <dbReference type="PROSITE-ProRule" id="PRU00339"/>
    </source>
</evidence>
<feature type="domain" description="Tetratricopeptide repeat protein 7 N-terminal" evidence="4">
    <location>
        <begin position="8"/>
        <end position="153"/>
    </location>
</feature>
<dbReference type="PROSITE" id="PS50005">
    <property type="entry name" value="TPR"/>
    <property type="match status" value="1"/>
</dbReference>
<organism evidence="5 6">
    <name type="scientific">Intoshia linei</name>
    <dbReference type="NCBI Taxonomy" id="1819745"/>
    <lineage>
        <taxon>Eukaryota</taxon>
        <taxon>Metazoa</taxon>
        <taxon>Spiralia</taxon>
        <taxon>Lophotrochozoa</taxon>
        <taxon>Mesozoa</taxon>
        <taxon>Orthonectida</taxon>
        <taxon>Rhopaluridae</taxon>
        <taxon>Intoshia</taxon>
    </lineage>
</organism>
<dbReference type="Proteomes" id="UP000078046">
    <property type="component" value="Unassembled WGS sequence"/>
</dbReference>
<evidence type="ECO:0000259" key="4">
    <source>
        <dbReference type="Pfam" id="PF19440"/>
    </source>
</evidence>
<dbReference type="InterPro" id="IPR051722">
    <property type="entry name" value="Endocytosis_PI4K-reg_protein"/>
</dbReference>
<evidence type="ECO:0000256" key="2">
    <source>
        <dbReference type="ARBA" id="ARBA00038251"/>
    </source>
</evidence>
<keyword evidence="6" id="KW-1185">Reference proteome</keyword>
<comment type="function">
    <text evidence="1">Involved in endocytosis.</text>
</comment>
<dbReference type="InterPro" id="IPR019734">
    <property type="entry name" value="TPR_rpt"/>
</dbReference>
<gene>
    <name evidence="5" type="ORF">A3Q56_00131</name>
</gene>
<reference evidence="5 6" key="1">
    <citation type="submission" date="2016-04" db="EMBL/GenBank/DDBJ databases">
        <title>The genome of Intoshia linei affirms orthonectids as highly simplified spiralians.</title>
        <authorList>
            <person name="Mikhailov K.V."/>
            <person name="Slusarev G.S."/>
            <person name="Nikitin M.A."/>
            <person name="Logacheva M.D."/>
            <person name="Penin A."/>
            <person name="Aleoshin V."/>
            <person name="Panchin Y.V."/>
        </authorList>
    </citation>
    <scope>NUCLEOTIDE SEQUENCE [LARGE SCALE GENOMIC DNA]</scope>
    <source>
        <strain evidence="5">Intl2013</strain>
        <tissue evidence="5">Whole animal</tissue>
    </source>
</reference>
<name>A0A177BCR3_9BILA</name>
<keyword evidence="3" id="KW-0802">TPR repeat</keyword>
<dbReference type="EMBL" id="LWCA01000005">
    <property type="protein sequence ID" value="OAF72087.1"/>
    <property type="molecule type" value="Genomic_DNA"/>
</dbReference>
<feature type="repeat" description="TPR" evidence="3">
    <location>
        <begin position="694"/>
        <end position="727"/>
    </location>
</feature>
<dbReference type="AlphaFoldDB" id="A0A177BCR3"/>
<proteinExistence type="inferred from homology"/>
<dbReference type="Gene3D" id="1.25.40.10">
    <property type="entry name" value="Tetratricopeptide repeat domain"/>
    <property type="match status" value="2"/>
</dbReference>
<accession>A0A177BCR3</accession>
<dbReference type="PANTHER" id="PTHR23083:SF464">
    <property type="entry name" value="TETRATRICOPEPTIDE REPEAT DOMAIN 7, ISOFORM A"/>
    <property type="match status" value="1"/>
</dbReference>
<dbReference type="PANTHER" id="PTHR23083">
    <property type="entry name" value="TETRATRICOPEPTIDE REPEAT PROTEIN, TPR"/>
    <property type="match status" value="1"/>
</dbReference>
<dbReference type="InterPro" id="IPR011990">
    <property type="entry name" value="TPR-like_helical_dom_sf"/>
</dbReference>
<dbReference type="SMART" id="SM00028">
    <property type="entry name" value="TPR"/>
    <property type="match status" value="2"/>
</dbReference>
<dbReference type="InterPro" id="IPR045819">
    <property type="entry name" value="TTC7_N"/>
</dbReference>